<reference evidence="6 7" key="1">
    <citation type="submission" date="2019-08" db="EMBL/GenBank/DDBJ databases">
        <title>Deep-cultivation of Planctomycetes and their phenomic and genomic characterization uncovers novel biology.</title>
        <authorList>
            <person name="Wiegand S."/>
            <person name="Jogler M."/>
            <person name="Boedeker C."/>
            <person name="Pinto D."/>
            <person name="Vollmers J."/>
            <person name="Rivas-Marin E."/>
            <person name="Kohn T."/>
            <person name="Peeters S.H."/>
            <person name="Heuer A."/>
            <person name="Rast P."/>
            <person name="Oberbeckmann S."/>
            <person name="Bunk B."/>
            <person name="Jeske O."/>
            <person name="Meyerdierks A."/>
            <person name="Storesund J.E."/>
            <person name="Kallscheuer N."/>
            <person name="Luecker S."/>
            <person name="Lage O.M."/>
            <person name="Pohl T."/>
            <person name="Merkel B.J."/>
            <person name="Hornburger P."/>
            <person name="Mueller R.-W."/>
            <person name="Bruemmer F."/>
            <person name="Labrenz M."/>
            <person name="Spormann A.M."/>
            <person name="Op Den Camp H."/>
            <person name="Overmann J."/>
            <person name="Amann R."/>
            <person name="Jetten M.S.M."/>
            <person name="Mascher T."/>
            <person name="Medema M.H."/>
            <person name="Devos D.P."/>
            <person name="Kaster A.-K."/>
            <person name="Ovreas L."/>
            <person name="Rohde M."/>
            <person name="Galperin M.Y."/>
            <person name="Jogler C."/>
        </authorList>
    </citation>
    <scope>NUCLEOTIDE SEQUENCE [LARGE SCALE GENOMIC DNA]</scope>
    <source>
        <strain evidence="6 7">LF1</strain>
    </source>
</reference>
<evidence type="ECO:0000256" key="3">
    <source>
        <dbReference type="ARBA" id="ARBA00022490"/>
    </source>
</evidence>
<evidence type="ECO:0000256" key="2">
    <source>
        <dbReference type="ARBA" id="ARBA00008791"/>
    </source>
</evidence>
<evidence type="ECO:0000313" key="6">
    <source>
        <dbReference type="EMBL" id="KAA1262010.1"/>
    </source>
</evidence>
<dbReference type="EMBL" id="VRLW01000001">
    <property type="protein sequence ID" value="KAA1262010.1"/>
    <property type="molecule type" value="Genomic_DNA"/>
</dbReference>
<sequence>MCGNFASDQRRQLLDIASEYSDTGVAFDVVVAIGDPAYEIARQVALGEHDLLIKTAEGFGLVDRLFGSVSQSLLRLCPCPVWLLKPKLDGQFDCIVAAVDVSTDESVNRELNQQILQHAGMIAARESAALHVVSAWNLWMENPLRIKMGDELIDRMAKEYEAQIGERLDDLLDDARSQNPGLRRHVYQGNAVEKIREVVDHVKADLLVMGTQCRTGVSGFLIGNTAESVLGDIKCSVLAIKPAHFVSPVESEIQEADAVTPA</sequence>
<dbReference type="Pfam" id="PF00582">
    <property type="entry name" value="Usp"/>
    <property type="match status" value="2"/>
</dbReference>
<keyword evidence="3" id="KW-0963">Cytoplasm</keyword>
<accession>A0A5B1CQT9</accession>
<keyword evidence="7" id="KW-1185">Reference proteome</keyword>
<dbReference type="AlphaFoldDB" id="A0A5B1CQT9"/>
<evidence type="ECO:0000256" key="1">
    <source>
        <dbReference type="ARBA" id="ARBA00004496"/>
    </source>
</evidence>
<feature type="domain" description="UspA" evidence="5">
    <location>
        <begin position="17"/>
        <end position="85"/>
    </location>
</feature>
<dbReference type="Gene3D" id="3.40.50.12370">
    <property type="match status" value="1"/>
</dbReference>
<comment type="similarity">
    <text evidence="2">Belongs to the universal stress protein A family.</text>
</comment>
<proteinExistence type="inferred from homology"/>
<dbReference type="GO" id="GO:0005737">
    <property type="term" value="C:cytoplasm"/>
    <property type="evidence" value="ECO:0007669"/>
    <property type="project" value="UniProtKB-SubCell"/>
</dbReference>
<evidence type="ECO:0000259" key="5">
    <source>
        <dbReference type="Pfam" id="PF00582"/>
    </source>
</evidence>
<dbReference type="SUPFAM" id="SSF52402">
    <property type="entry name" value="Adenine nucleotide alpha hydrolases-like"/>
    <property type="match status" value="2"/>
</dbReference>
<dbReference type="PANTHER" id="PTHR47892">
    <property type="entry name" value="UNIVERSAL STRESS PROTEIN E"/>
    <property type="match status" value="1"/>
</dbReference>
<dbReference type="PANTHER" id="PTHR47892:SF1">
    <property type="entry name" value="UNIVERSAL STRESS PROTEIN E"/>
    <property type="match status" value="1"/>
</dbReference>
<dbReference type="InterPro" id="IPR006016">
    <property type="entry name" value="UspA"/>
</dbReference>
<dbReference type="Proteomes" id="UP000322699">
    <property type="component" value="Unassembled WGS sequence"/>
</dbReference>
<organism evidence="6 7">
    <name type="scientific">Rubripirellula obstinata</name>
    <dbReference type="NCBI Taxonomy" id="406547"/>
    <lineage>
        <taxon>Bacteria</taxon>
        <taxon>Pseudomonadati</taxon>
        <taxon>Planctomycetota</taxon>
        <taxon>Planctomycetia</taxon>
        <taxon>Pirellulales</taxon>
        <taxon>Pirellulaceae</taxon>
        <taxon>Rubripirellula</taxon>
    </lineage>
</organism>
<dbReference type="OrthoDB" id="239260at2"/>
<dbReference type="InterPro" id="IPR006015">
    <property type="entry name" value="Universal_stress_UspA"/>
</dbReference>
<comment type="caution">
    <text evidence="6">The sequence shown here is derived from an EMBL/GenBank/DDBJ whole genome shotgun (WGS) entry which is preliminary data.</text>
</comment>
<evidence type="ECO:0000313" key="7">
    <source>
        <dbReference type="Proteomes" id="UP000322699"/>
    </source>
</evidence>
<name>A0A5B1CQT9_9BACT</name>
<comment type="function">
    <text evidence="4">Required for resistance to DNA-damaging agents.</text>
</comment>
<evidence type="ECO:0000256" key="4">
    <source>
        <dbReference type="ARBA" id="ARBA00037131"/>
    </source>
</evidence>
<gene>
    <name evidence="6" type="primary">uspE</name>
    <name evidence="6" type="ORF">LF1_45710</name>
</gene>
<comment type="subcellular location">
    <subcellularLocation>
        <location evidence="1">Cytoplasm</location>
    </subcellularLocation>
</comment>
<feature type="domain" description="UspA" evidence="5">
    <location>
        <begin position="108"/>
        <end position="241"/>
    </location>
</feature>
<dbReference type="RefSeq" id="WP_068261117.1">
    <property type="nucleotide sequence ID" value="NZ_LWSK01000022.1"/>
</dbReference>
<dbReference type="PRINTS" id="PR01438">
    <property type="entry name" value="UNVRSLSTRESS"/>
</dbReference>
<protein>
    <submittedName>
        <fullName evidence="6">Universal stress protein E</fullName>
    </submittedName>
</protein>
<dbReference type="CDD" id="cd00293">
    <property type="entry name" value="USP-like"/>
    <property type="match status" value="1"/>
</dbReference>